<dbReference type="KEGG" id="csb:CLSA_c30070"/>
<evidence type="ECO:0000313" key="2">
    <source>
        <dbReference type="Proteomes" id="UP000017118"/>
    </source>
</evidence>
<proteinExistence type="predicted"/>
<dbReference type="RefSeq" id="WP_022747117.1">
    <property type="nucleotide sequence ID" value="NC_022571.1"/>
</dbReference>
<gene>
    <name evidence="1" type="ORF">CLSA_c30070</name>
</gene>
<dbReference type="HOGENOM" id="CLU_2354842_0_0_9"/>
<keyword evidence="2" id="KW-1185">Reference proteome</keyword>
<dbReference type="GeneID" id="55475374"/>
<accession>U5MT87</accession>
<reference evidence="1 2" key="1">
    <citation type="journal article" date="2013" name="Genome Announc.">
        <title>Complete Genome Sequence of the Solvent Producer Clostridium saccharobutylicum NCP262 (DSM 13864).</title>
        <authorList>
            <person name="Poehlein A."/>
            <person name="Hartwich K."/>
            <person name="Krabben P."/>
            <person name="Ehrenreich A."/>
            <person name="Liebl W."/>
            <person name="Durre P."/>
            <person name="Gottschalk G."/>
            <person name="Daniel R."/>
        </authorList>
    </citation>
    <scope>NUCLEOTIDE SEQUENCE [LARGE SCALE GENOMIC DNA]</scope>
    <source>
        <strain evidence="1">DSM 13864</strain>
    </source>
</reference>
<dbReference type="EMBL" id="CP006721">
    <property type="protein sequence ID" value="AGX43974.1"/>
    <property type="molecule type" value="Genomic_DNA"/>
</dbReference>
<sequence length="96" mass="11266">MESLNDSKKKYNALLDRNSKAEAYLNTHSWLEYETPLKNKDGTYMTKDDGNGNPMYISAHTMFDDLVVDLSQTKKQIETLLYRNMTEYEIWNGFKV</sequence>
<dbReference type="AlphaFoldDB" id="U5MT87"/>
<dbReference type="PATRIC" id="fig|1345695.10.peg.1110"/>
<dbReference type="Proteomes" id="UP000017118">
    <property type="component" value="Chromosome"/>
</dbReference>
<name>U5MT87_CLOSA</name>
<evidence type="ECO:0000313" key="1">
    <source>
        <dbReference type="EMBL" id="AGX43974.1"/>
    </source>
</evidence>
<organism evidence="1 2">
    <name type="scientific">Clostridium saccharobutylicum DSM 13864</name>
    <dbReference type="NCBI Taxonomy" id="1345695"/>
    <lineage>
        <taxon>Bacteria</taxon>
        <taxon>Bacillati</taxon>
        <taxon>Bacillota</taxon>
        <taxon>Clostridia</taxon>
        <taxon>Eubacteriales</taxon>
        <taxon>Clostridiaceae</taxon>
        <taxon>Clostridium</taxon>
    </lineage>
</organism>
<protein>
    <submittedName>
        <fullName evidence="1">Uncharacterized protein</fullName>
    </submittedName>
</protein>